<comment type="similarity">
    <text evidence="2 7">Belongs to the FXYD family.</text>
</comment>
<evidence type="ECO:0000256" key="7">
    <source>
        <dbReference type="RuleBase" id="RU364131"/>
    </source>
</evidence>
<comment type="subcellular location">
    <subcellularLocation>
        <location evidence="1">Membrane</location>
        <topology evidence="1">Single-pass membrane protein</topology>
    </subcellularLocation>
</comment>
<feature type="signal peptide" evidence="7">
    <location>
        <begin position="1"/>
        <end position="23"/>
    </location>
</feature>
<feature type="transmembrane region" description="Helical" evidence="7">
    <location>
        <begin position="144"/>
        <end position="166"/>
    </location>
</feature>
<organism evidence="9 10">
    <name type="scientific">Neogobius melanostomus</name>
    <name type="common">round goby</name>
    <dbReference type="NCBI Taxonomy" id="47308"/>
    <lineage>
        <taxon>Eukaryota</taxon>
        <taxon>Metazoa</taxon>
        <taxon>Chordata</taxon>
        <taxon>Craniata</taxon>
        <taxon>Vertebrata</taxon>
        <taxon>Euteleostomi</taxon>
        <taxon>Actinopterygii</taxon>
        <taxon>Neopterygii</taxon>
        <taxon>Teleostei</taxon>
        <taxon>Neoteleostei</taxon>
        <taxon>Acanthomorphata</taxon>
        <taxon>Gobiaria</taxon>
        <taxon>Gobiiformes</taxon>
        <taxon>Gobioidei</taxon>
        <taxon>Gobiidae</taxon>
        <taxon>Benthophilinae</taxon>
        <taxon>Neogobiini</taxon>
        <taxon>Neogobius</taxon>
    </lineage>
</organism>
<keyword evidence="10" id="KW-1185">Reference proteome</keyword>
<keyword evidence="7" id="KW-0732">Signal</keyword>
<proteinExistence type="inferred from homology"/>
<evidence type="ECO:0000313" key="9">
    <source>
        <dbReference type="Ensembl" id="ENSNMLP00000004788.1"/>
    </source>
</evidence>
<evidence type="ECO:0000313" key="10">
    <source>
        <dbReference type="Proteomes" id="UP000694523"/>
    </source>
</evidence>
<accession>A0A8C6SC95</accession>
<dbReference type="GO" id="GO:0016020">
    <property type="term" value="C:membrane"/>
    <property type="evidence" value="ECO:0007669"/>
    <property type="project" value="UniProtKB-SubCell"/>
</dbReference>
<reference evidence="9" key="2">
    <citation type="submission" date="2025-09" db="UniProtKB">
        <authorList>
            <consortium name="Ensembl"/>
        </authorList>
    </citation>
    <scope>IDENTIFICATION</scope>
</reference>
<reference evidence="9" key="1">
    <citation type="submission" date="2025-08" db="UniProtKB">
        <authorList>
            <consortium name="Ensembl"/>
        </authorList>
    </citation>
    <scope>IDENTIFICATION</scope>
</reference>
<name>A0A8C6SC95_9GOBI</name>
<keyword evidence="5 7" id="KW-0406">Ion transport</keyword>
<evidence type="ECO:0000256" key="6">
    <source>
        <dbReference type="ARBA" id="ARBA00023136"/>
    </source>
</evidence>
<evidence type="ECO:0000256" key="5">
    <source>
        <dbReference type="ARBA" id="ARBA00023065"/>
    </source>
</evidence>
<evidence type="ECO:0000256" key="3">
    <source>
        <dbReference type="ARBA" id="ARBA00022448"/>
    </source>
</evidence>
<protein>
    <recommendedName>
        <fullName evidence="7">FXYD domain-containing ion transport regulator</fullName>
    </recommendedName>
</protein>
<dbReference type="Gene3D" id="1.20.5.780">
    <property type="entry name" value="Single helix bin"/>
    <property type="match status" value="1"/>
</dbReference>
<keyword evidence="3 7" id="KW-0813">Transport</keyword>
<keyword evidence="7" id="KW-1133">Transmembrane helix</keyword>
<sequence length="184" mass="19773">MDPKICLASLMFFLLTVSKVSRAQSPTSAHDKQQGTSHMSDSTTMSSVSTETRVSISRASDSSQVTSPGAKTTGLNRSNSTVNTTIAANNTRAVVPSKNTTRPAPTQATSPRRVPVKTTPHAAVAWEPKWDKDFTYDYDSLRHAGLSIAAVLFIMGIMVLACGKVCKLPKCHKRASKSYQVAQA</sequence>
<dbReference type="Proteomes" id="UP000694523">
    <property type="component" value="Unplaced"/>
</dbReference>
<evidence type="ECO:0000256" key="8">
    <source>
        <dbReference type="SAM" id="MobiDB-lite"/>
    </source>
</evidence>
<feature type="region of interest" description="Disordered" evidence="8">
    <location>
        <begin position="22"/>
        <end position="119"/>
    </location>
</feature>
<dbReference type="CDD" id="cd20323">
    <property type="entry name" value="FXYD_FXYD5"/>
    <property type="match status" value="1"/>
</dbReference>
<dbReference type="PANTHER" id="PTHR14132">
    <property type="entry name" value="SODIUM/POTASSIUM-TRANSPORTING ATPASE SUBUNIT GAMMA"/>
    <property type="match status" value="1"/>
</dbReference>
<dbReference type="Pfam" id="PF02038">
    <property type="entry name" value="ATP1G1_PLM_MAT8"/>
    <property type="match status" value="1"/>
</dbReference>
<dbReference type="PANTHER" id="PTHR14132:SF23">
    <property type="entry name" value="FXYD DOMAIN-CONTAINING ION TRANSPORT REGULATOR"/>
    <property type="match status" value="1"/>
</dbReference>
<feature type="compositionally biased region" description="Low complexity" evidence="8">
    <location>
        <begin position="36"/>
        <end position="55"/>
    </location>
</feature>
<keyword evidence="4 7" id="KW-0812">Transmembrane</keyword>
<dbReference type="GO" id="GO:0006811">
    <property type="term" value="P:monoatomic ion transport"/>
    <property type="evidence" value="ECO:0007669"/>
    <property type="project" value="UniProtKB-KW"/>
</dbReference>
<evidence type="ECO:0000256" key="2">
    <source>
        <dbReference type="ARBA" id="ARBA00005948"/>
    </source>
</evidence>
<feature type="compositionally biased region" description="Polar residues" evidence="8">
    <location>
        <begin position="57"/>
        <end position="110"/>
    </location>
</feature>
<dbReference type="InterPro" id="IPR000272">
    <property type="entry name" value="Ion-transport_regulator_FXYD"/>
</dbReference>
<dbReference type="Ensembl" id="ENSNMLT00000005471.1">
    <property type="protein sequence ID" value="ENSNMLP00000004788.1"/>
    <property type="gene ID" value="ENSNMLG00000003495.1"/>
</dbReference>
<dbReference type="AlphaFoldDB" id="A0A8C6SC95"/>
<dbReference type="GO" id="GO:0043269">
    <property type="term" value="P:regulation of monoatomic ion transport"/>
    <property type="evidence" value="ECO:0007669"/>
    <property type="project" value="InterPro"/>
</dbReference>
<dbReference type="GO" id="GO:0017080">
    <property type="term" value="F:sodium channel regulator activity"/>
    <property type="evidence" value="ECO:0007669"/>
    <property type="project" value="TreeGrafter"/>
</dbReference>
<keyword evidence="6 7" id="KW-0472">Membrane</keyword>
<feature type="chain" id="PRO_5034278037" description="FXYD domain-containing ion transport regulator" evidence="7">
    <location>
        <begin position="24"/>
        <end position="184"/>
    </location>
</feature>
<evidence type="ECO:0000256" key="4">
    <source>
        <dbReference type="ARBA" id="ARBA00022692"/>
    </source>
</evidence>
<evidence type="ECO:0000256" key="1">
    <source>
        <dbReference type="ARBA" id="ARBA00004167"/>
    </source>
</evidence>